<keyword evidence="3 5" id="KW-0413">Isomerase</keyword>
<dbReference type="Gene3D" id="2.70.98.10">
    <property type="match status" value="1"/>
</dbReference>
<evidence type="ECO:0000256" key="1">
    <source>
        <dbReference type="ARBA" id="ARBA00005028"/>
    </source>
</evidence>
<dbReference type="Proteomes" id="UP000199658">
    <property type="component" value="Unassembled WGS sequence"/>
</dbReference>
<evidence type="ECO:0000313" key="9">
    <source>
        <dbReference type="EMBL" id="SFR37724.1"/>
    </source>
</evidence>
<evidence type="ECO:0000256" key="2">
    <source>
        <dbReference type="ARBA" id="ARBA00006206"/>
    </source>
</evidence>
<feature type="binding site" evidence="8">
    <location>
        <begin position="169"/>
        <end position="171"/>
    </location>
    <ligand>
        <name>beta-D-galactose</name>
        <dbReference type="ChEBI" id="CHEBI:27667"/>
    </ligand>
</feature>
<organism evidence="9 10">
    <name type="scientific">Litoreibacter janthinus</name>
    <dbReference type="NCBI Taxonomy" id="670154"/>
    <lineage>
        <taxon>Bacteria</taxon>
        <taxon>Pseudomonadati</taxon>
        <taxon>Pseudomonadota</taxon>
        <taxon>Alphaproteobacteria</taxon>
        <taxon>Rhodobacterales</taxon>
        <taxon>Roseobacteraceae</taxon>
        <taxon>Litoreibacter</taxon>
    </lineage>
</organism>
<dbReference type="PIRSF" id="PIRSF005096">
    <property type="entry name" value="GALM"/>
    <property type="match status" value="1"/>
</dbReference>
<gene>
    <name evidence="9" type="ORF">SAMN04488002_0965</name>
</gene>
<evidence type="ECO:0000256" key="3">
    <source>
        <dbReference type="ARBA" id="ARBA00023235"/>
    </source>
</evidence>
<dbReference type="PANTHER" id="PTHR10091:SF49">
    <property type="entry name" value="ALDOSE 1-EPIMERASE"/>
    <property type="match status" value="1"/>
</dbReference>
<feature type="active site" description="Proton acceptor" evidence="6">
    <location>
        <position position="293"/>
    </location>
</feature>
<dbReference type="RefSeq" id="WP_245780914.1">
    <property type="nucleotide sequence ID" value="NZ_FOYO01000001.1"/>
</dbReference>
<protein>
    <recommendedName>
        <fullName evidence="5">Aldose 1-epimerase</fullName>
        <ecNumber evidence="5">5.1.3.3</ecNumber>
    </recommendedName>
</protein>
<dbReference type="InterPro" id="IPR014718">
    <property type="entry name" value="GH-type_carb-bd"/>
</dbReference>
<dbReference type="InterPro" id="IPR011013">
    <property type="entry name" value="Gal_mutarotase_sf_dom"/>
</dbReference>
<dbReference type="GO" id="GO:0033499">
    <property type="term" value="P:galactose catabolic process via UDP-galactose, Leloir pathway"/>
    <property type="evidence" value="ECO:0007669"/>
    <property type="project" value="TreeGrafter"/>
</dbReference>
<dbReference type="SUPFAM" id="SSF74650">
    <property type="entry name" value="Galactose mutarotase-like"/>
    <property type="match status" value="1"/>
</dbReference>
<evidence type="ECO:0000256" key="4">
    <source>
        <dbReference type="ARBA" id="ARBA00023277"/>
    </source>
</evidence>
<feature type="binding site" evidence="7">
    <location>
        <position position="235"/>
    </location>
    <ligand>
        <name>beta-D-galactose</name>
        <dbReference type="ChEBI" id="CHEBI:27667"/>
    </ligand>
</feature>
<dbReference type="PANTHER" id="PTHR10091">
    <property type="entry name" value="ALDOSE-1-EPIMERASE"/>
    <property type="match status" value="1"/>
</dbReference>
<dbReference type="InterPro" id="IPR008183">
    <property type="entry name" value="Aldose_1/G6P_1-epimerase"/>
</dbReference>
<comment type="pathway">
    <text evidence="1 5">Carbohydrate metabolism; hexose metabolism.</text>
</comment>
<dbReference type="UniPathway" id="UPA00242"/>
<feature type="active site" description="Proton donor" evidence="6">
    <location>
        <position position="169"/>
    </location>
</feature>
<reference evidence="10" key="1">
    <citation type="submission" date="2016-10" db="EMBL/GenBank/DDBJ databases">
        <authorList>
            <person name="Varghese N."/>
            <person name="Submissions S."/>
        </authorList>
    </citation>
    <scope>NUCLEOTIDE SEQUENCE [LARGE SCALE GENOMIC DNA]</scope>
    <source>
        <strain evidence="10">DSM 26921</strain>
    </source>
</reference>
<accession>A0A1I6G6A6</accession>
<comment type="catalytic activity">
    <reaction evidence="5">
        <text>alpha-D-glucose = beta-D-glucose</text>
        <dbReference type="Rhea" id="RHEA:10264"/>
        <dbReference type="ChEBI" id="CHEBI:15903"/>
        <dbReference type="ChEBI" id="CHEBI:17925"/>
        <dbReference type="EC" id="5.1.3.3"/>
    </reaction>
</comment>
<evidence type="ECO:0000256" key="8">
    <source>
        <dbReference type="PIRSR" id="PIRSR005096-3"/>
    </source>
</evidence>
<keyword evidence="10" id="KW-1185">Reference proteome</keyword>
<dbReference type="InterPro" id="IPR015443">
    <property type="entry name" value="Aldose_1-epimerase"/>
</dbReference>
<dbReference type="EMBL" id="FOYO01000001">
    <property type="protein sequence ID" value="SFR37724.1"/>
    <property type="molecule type" value="Genomic_DNA"/>
</dbReference>
<evidence type="ECO:0000313" key="10">
    <source>
        <dbReference type="Proteomes" id="UP000199658"/>
    </source>
</evidence>
<dbReference type="AlphaFoldDB" id="A0A1I6G6A6"/>
<dbReference type="Pfam" id="PF01263">
    <property type="entry name" value="Aldose_epim"/>
    <property type="match status" value="1"/>
</dbReference>
<comment type="similarity">
    <text evidence="2 5">Belongs to the aldose epimerase family.</text>
</comment>
<sequence>MKFGEMPDGSEVSRHRIEGGGLVAHVLSFGAAVQELTLSGHEAPLTLGFEDLASYLVDDSYFGAIVGRCANRIGQGQFKIDGTAYQVDRNFEGRHHLHGGSEGAGRRNWIVESVAQDRITLRLDLADGEMGYPGNMTARCTYACLDGGVLDVRLEAKTEAPTVCNFAHHSYWNLDGGPTTRDHVMQINADSMTDVDYDFIPTGQSRDVTGTRYDFRVERPIHDEVFIDNNLCLSDERQALRRIGSLRSLKSGVSMEIRSTEPGLQVYDGFKLAPASRGLGGRVYEANAGIALEPQLWPDAINQEGFPNAILRPGETYSQQTQFSFSKGNAL</sequence>
<dbReference type="CDD" id="cd09019">
    <property type="entry name" value="galactose_mutarotase_like"/>
    <property type="match status" value="1"/>
</dbReference>
<name>A0A1I6G6A6_9RHOB</name>
<evidence type="ECO:0000256" key="5">
    <source>
        <dbReference type="PIRNR" id="PIRNR005096"/>
    </source>
</evidence>
<dbReference type="InterPro" id="IPR047215">
    <property type="entry name" value="Galactose_mutarotase-like"/>
</dbReference>
<keyword evidence="4 5" id="KW-0119">Carbohydrate metabolism</keyword>
<dbReference type="GO" id="GO:0004034">
    <property type="term" value="F:aldose 1-epimerase activity"/>
    <property type="evidence" value="ECO:0007669"/>
    <property type="project" value="UniProtKB-EC"/>
</dbReference>
<dbReference type="GO" id="GO:0006006">
    <property type="term" value="P:glucose metabolic process"/>
    <property type="evidence" value="ECO:0007669"/>
    <property type="project" value="TreeGrafter"/>
</dbReference>
<evidence type="ECO:0000256" key="6">
    <source>
        <dbReference type="PIRSR" id="PIRSR005096-1"/>
    </source>
</evidence>
<dbReference type="GO" id="GO:0030246">
    <property type="term" value="F:carbohydrate binding"/>
    <property type="evidence" value="ECO:0007669"/>
    <property type="project" value="InterPro"/>
</dbReference>
<dbReference type="EC" id="5.1.3.3" evidence="5"/>
<evidence type="ECO:0000256" key="7">
    <source>
        <dbReference type="PIRSR" id="PIRSR005096-2"/>
    </source>
</evidence>
<dbReference type="STRING" id="670154.SAMN04488002_0965"/>
<feature type="binding site" evidence="8">
    <location>
        <begin position="71"/>
        <end position="72"/>
    </location>
    <ligand>
        <name>beta-D-galactose</name>
        <dbReference type="ChEBI" id="CHEBI:27667"/>
    </ligand>
</feature>
<proteinExistence type="inferred from homology"/>